<evidence type="ECO:0000256" key="1">
    <source>
        <dbReference type="ARBA" id="ARBA00023015"/>
    </source>
</evidence>
<name>A0A3E0HU62_9PSEU</name>
<dbReference type="PROSITE" id="PS01117">
    <property type="entry name" value="HTH_MARR_1"/>
    <property type="match status" value="1"/>
</dbReference>
<sequence>MIADELMATVMGLKRVVRRRLQASQPGPRLRGAQTELLRVVRLSPGIGVAAAAKELHLAGNTVSTLVNQLIDKELLRRETDPNDRRAARLHLTPKAVRRQAAWREERTKLVEGALQSLDEEEVAAIERALPALRKLLAELGGEGASA</sequence>
<evidence type="ECO:0000256" key="3">
    <source>
        <dbReference type="ARBA" id="ARBA00023163"/>
    </source>
</evidence>
<organism evidence="5 6">
    <name type="scientific">Kutzneria buriramensis</name>
    <dbReference type="NCBI Taxonomy" id="1045776"/>
    <lineage>
        <taxon>Bacteria</taxon>
        <taxon>Bacillati</taxon>
        <taxon>Actinomycetota</taxon>
        <taxon>Actinomycetes</taxon>
        <taxon>Pseudonocardiales</taxon>
        <taxon>Pseudonocardiaceae</taxon>
        <taxon>Kutzneria</taxon>
    </lineage>
</organism>
<dbReference type="PANTHER" id="PTHR39515:SF2">
    <property type="entry name" value="HTH-TYPE TRANSCRIPTIONAL REGULATOR RV0880"/>
    <property type="match status" value="1"/>
</dbReference>
<comment type="caution">
    <text evidence="5">The sequence shown here is derived from an EMBL/GenBank/DDBJ whole genome shotgun (WGS) entry which is preliminary data.</text>
</comment>
<reference evidence="5 6" key="1">
    <citation type="submission" date="2018-08" db="EMBL/GenBank/DDBJ databases">
        <title>Genomic Encyclopedia of Archaeal and Bacterial Type Strains, Phase II (KMG-II): from individual species to whole genera.</title>
        <authorList>
            <person name="Goeker M."/>
        </authorList>
    </citation>
    <scope>NUCLEOTIDE SEQUENCE [LARGE SCALE GENOMIC DNA]</scope>
    <source>
        <strain evidence="5 6">DSM 45791</strain>
    </source>
</reference>
<evidence type="ECO:0000256" key="2">
    <source>
        <dbReference type="ARBA" id="ARBA00023125"/>
    </source>
</evidence>
<keyword evidence="3" id="KW-0804">Transcription</keyword>
<dbReference type="Proteomes" id="UP000256269">
    <property type="component" value="Unassembled WGS sequence"/>
</dbReference>
<dbReference type="PANTHER" id="PTHR39515">
    <property type="entry name" value="CONSERVED PROTEIN"/>
    <property type="match status" value="1"/>
</dbReference>
<proteinExistence type="predicted"/>
<keyword evidence="6" id="KW-1185">Reference proteome</keyword>
<protein>
    <submittedName>
        <fullName evidence="5">DNA-binding MarR family transcriptional regulator</fullName>
    </submittedName>
</protein>
<dbReference type="PROSITE" id="PS50995">
    <property type="entry name" value="HTH_MARR_2"/>
    <property type="match status" value="1"/>
</dbReference>
<dbReference type="EMBL" id="QUNO01000004">
    <property type="protein sequence ID" value="REH49984.1"/>
    <property type="molecule type" value="Genomic_DNA"/>
</dbReference>
<evidence type="ECO:0000259" key="4">
    <source>
        <dbReference type="PROSITE" id="PS50995"/>
    </source>
</evidence>
<accession>A0A3E0HU62</accession>
<dbReference type="Pfam" id="PF12802">
    <property type="entry name" value="MarR_2"/>
    <property type="match status" value="1"/>
</dbReference>
<dbReference type="GO" id="GO:0003700">
    <property type="term" value="F:DNA-binding transcription factor activity"/>
    <property type="evidence" value="ECO:0007669"/>
    <property type="project" value="InterPro"/>
</dbReference>
<keyword evidence="2 5" id="KW-0238">DNA-binding</keyword>
<feature type="domain" description="HTH marR-type" evidence="4">
    <location>
        <begin position="3"/>
        <end position="135"/>
    </location>
</feature>
<dbReference type="SMART" id="SM00347">
    <property type="entry name" value="HTH_MARR"/>
    <property type="match status" value="1"/>
</dbReference>
<dbReference type="InterPro" id="IPR036390">
    <property type="entry name" value="WH_DNA-bd_sf"/>
</dbReference>
<dbReference type="InterPro" id="IPR052526">
    <property type="entry name" value="HTH-type_Bedaq_tolerance"/>
</dbReference>
<dbReference type="InterPro" id="IPR000835">
    <property type="entry name" value="HTH_MarR-typ"/>
</dbReference>
<dbReference type="RefSeq" id="WP_379796475.1">
    <property type="nucleotide sequence ID" value="NZ_CP144375.1"/>
</dbReference>
<dbReference type="InterPro" id="IPR023187">
    <property type="entry name" value="Tscrpt_reg_MarR-type_CS"/>
</dbReference>
<gene>
    <name evidence="5" type="ORF">BCF44_104251</name>
</gene>
<evidence type="ECO:0000313" key="6">
    <source>
        <dbReference type="Proteomes" id="UP000256269"/>
    </source>
</evidence>
<keyword evidence="1" id="KW-0805">Transcription regulation</keyword>
<dbReference type="GO" id="GO:0003677">
    <property type="term" value="F:DNA binding"/>
    <property type="evidence" value="ECO:0007669"/>
    <property type="project" value="UniProtKB-KW"/>
</dbReference>
<dbReference type="Gene3D" id="1.10.10.10">
    <property type="entry name" value="Winged helix-like DNA-binding domain superfamily/Winged helix DNA-binding domain"/>
    <property type="match status" value="1"/>
</dbReference>
<dbReference type="SUPFAM" id="SSF46785">
    <property type="entry name" value="Winged helix' DNA-binding domain"/>
    <property type="match status" value="1"/>
</dbReference>
<evidence type="ECO:0000313" key="5">
    <source>
        <dbReference type="EMBL" id="REH49984.1"/>
    </source>
</evidence>
<dbReference type="AlphaFoldDB" id="A0A3E0HU62"/>
<dbReference type="InterPro" id="IPR036388">
    <property type="entry name" value="WH-like_DNA-bd_sf"/>
</dbReference>